<gene>
    <name evidence="1" type="ORF">DDV96_06850</name>
</gene>
<organism evidence="1 2">
    <name type="scientific">Marixanthomonas spongiae</name>
    <dbReference type="NCBI Taxonomy" id="2174845"/>
    <lineage>
        <taxon>Bacteria</taxon>
        <taxon>Pseudomonadati</taxon>
        <taxon>Bacteroidota</taxon>
        <taxon>Flavobacteriia</taxon>
        <taxon>Flavobacteriales</taxon>
        <taxon>Flavobacteriaceae</taxon>
        <taxon>Marixanthomonas</taxon>
    </lineage>
</organism>
<proteinExistence type="predicted"/>
<evidence type="ECO:0000313" key="2">
    <source>
        <dbReference type="Proteomes" id="UP000245962"/>
    </source>
</evidence>
<dbReference type="EMBL" id="QEHR01000004">
    <property type="protein sequence ID" value="PVW15120.1"/>
    <property type="molecule type" value="Genomic_DNA"/>
</dbReference>
<dbReference type="RefSeq" id="WP_116694015.1">
    <property type="nucleotide sequence ID" value="NZ_QEHR01000004.1"/>
</dbReference>
<dbReference type="AlphaFoldDB" id="A0A2U0I2A3"/>
<keyword evidence="2" id="KW-1185">Reference proteome</keyword>
<name>A0A2U0I2A3_9FLAO</name>
<evidence type="ECO:0000313" key="1">
    <source>
        <dbReference type="EMBL" id="PVW15120.1"/>
    </source>
</evidence>
<sequence>MKTLNLKALEAELQKRLQYPYVWGRKQNNLWDGYTNFIYRTETWEALMPKMAKVVRVHNLNKRDLFNYTINRWYNFWSATAVEHIFTNLTQVTPTDNPKDRLVDFSIQNIPFDHKTTVFPKQFKKSWAYAKTHEKELIEWLYDNQSIQQRHHLKNRLFIVVFDKNGEHWKLKANLSLLKAEIEKYVSNFNPNKLHSLTFADNSQALSAIIWVTT</sequence>
<protein>
    <submittedName>
        <fullName evidence="1">Uncharacterized protein</fullName>
    </submittedName>
</protein>
<comment type="caution">
    <text evidence="1">The sequence shown here is derived from an EMBL/GenBank/DDBJ whole genome shotgun (WGS) entry which is preliminary data.</text>
</comment>
<reference evidence="1 2" key="1">
    <citation type="submission" date="2018-04" db="EMBL/GenBank/DDBJ databases">
        <title>Marixanthomonas spongiae HN-E44 sp. nov., isolated from a marine sponge.</title>
        <authorList>
            <person name="Luo L."/>
            <person name="Zhuang L."/>
        </authorList>
    </citation>
    <scope>NUCLEOTIDE SEQUENCE [LARGE SCALE GENOMIC DNA]</scope>
    <source>
        <strain evidence="1 2">HN-E44</strain>
    </source>
</reference>
<dbReference type="OrthoDB" id="378656at2"/>
<accession>A0A2U0I2A3</accession>
<dbReference type="Proteomes" id="UP000245962">
    <property type="component" value="Unassembled WGS sequence"/>
</dbReference>